<evidence type="ECO:0000313" key="1">
    <source>
        <dbReference type="EMBL" id="QQR38107.1"/>
    </source>
</evidence>
<gene>
    <name evidence="1" type="ORF">JI748_09905</name>
</gene>
<evidence type="ECO:0000313" key="2">
    <source>
        <dbReference type="Proteomes" id="UP000595857"/>
    </source>
</evidence>
<reference evidence="1 2" key="1">
    <citation type="submission" date="2021-01" db="EMBL/GenBank/DDBJ databases">
        <title>Genome seq and assembly of Devosia sp. LEGU1.</title>
        <authorList>
            <person name="Chhetri G."/>
        </authorList>
    </citation>
    <scope>NUCLEOTIDE SEQUENCE [LARGE SCALE GENOMIC DNA]</scope>
    <source>
        <strain evidence="1 2">LEGU1</strain>
    </source>
</reference>
<dbReference type="RefSeq" id="WP_201630009.1">
    <property type="nucleotide sequence ID" value="NZ_CP068046.1"/>
</dbReference>
<dbReference type="Proteomes" id="UP000595857">
    <property type="component" value="Chromosome"/>
</dbReference>
<dbReference type="EMBL" id="CP068046">
    <property type="protein sequence ID" value="QQR38107.1"/>
    <property type="molecule type" value="Genomic_DNA"/>
</dbReference>
<sequence>MSTTKSLFSPASGQGPLDLGQAERQLALEYLAEAWNEAEEDGVETAALAHASLFVALATFVRQHGDEATADLVAQLPDRIRSGEYNLDRILQ</sequence>
<name>A0ABX7C1K2_9HYPH</name>
<protein>
    <submittedName>
        <fullName evidence="1">Uncharacterized protein</fullName>
    </submittedName>
</protein>
<organism evidence="1 2">
    <name type="scientific">Devosia rhizoryzae</name>
    <dbReference type="NCBI Taxonomy" id="2774137"/>
    <lineage>
        <taxon>Bacteria</taxon>
        <taxon>Pseudomonadati</taxon>
        <taxon>Pseudomonadota</taxon>
        <taxon>Alphaproteobacteria</taxon>
        <taxon>Hyphomicrobiales</taxon>
        <taxon>Devosiaceae</taxon>
        <taxon>Devosia</taxon>
    </lineage>
</organism>
<keyword evidence="2" id="KW-1185">Reference proteome</keyword>
<proteinExistence type="predicted"/>
<accession>A0ABX7C1K2</accession>